<dbReference type="Pfam" id="PF00583">
    <property type="entry name" value="Acetyltransf_1"/>
    <property type="match status" value="1"/>
</dbReference>
<gene>
    <name evidence="2" type="ORF">D0Y83_12000</name>
</gene>
<dbReference type="InterPro" id="IPR029060">
    <property type="entry name" value="PIN-like_dom_sf"/>
</dbReference>
<dbReference type="Gene3D" id="3.40.630.30">
    <property type="match status" value="1"/>
</dbReference>
<evidence type="ECO:0000313" key="2">
    <source>
        <dbReference type="EMBL" id="QFI63912.1"/>
    </source>
</evidence>
<keyword evidence="2" id="KW-0808">Transferase</keyword>
<dbReference type="InterPro" id="IPR000182">
    <property type="entry name" value="GNAT_dom"/>
</dbReference>
<sequence length="710" mass="78529">MNRRQCMAKSISLRRVVEPTELASYFPQILSLSKKEANPLGFIPSGGMKTAIFNRRLLALADDATGCLAGYIFFGGVYPSAKIFQIAVEPAFRRLGVGSSLIELLVSHLEQFSYRSLVADIRDDLEGALTFYRSNGFTQVSSHEGGATRGRSILTHVKDLDTDDLFSVYEKRDFLVSQIHGLASRGDAKFSLDINVYFDLAKRRDYATQAEELIRSALAGIVQVAVADEFVRELRKNAKPNRTDPVLNMALCLPKLPRVNRDDLARLQSSLHDLVFAELCEPTQQSWSDCAHLAHAALARSTAFVTRDSTLLKASPIVLREIGLEIVSPQELFALLPSELQDHSERQSGQGFRALQANPPIAREFLEDLGGRNRLYDPISALLSIENSIVRSIEVNHRIEAIGVVSISEELGARPEMAVACRPESPDRRLYVDYLIDSLLRDASRHAPSTVLLQRIPGQSVVNEVARARGFIRSSNDVFEKSAIGRPVYPSNWSSIASDLQTRTGIRLPKQCPLERERNVTIAVRDASKEFSLPVLETLLGPTLIWWTSRQAVIVPIEKQWAEQLLGVRANLPFDFIEDRDASFRSLRGYVSSPRNELKMAAGSLIFFYESKRGGGCGAIVAAAKIISSTVAKKGAVGDEDSAHIVVDDLDNFSSTEEVLLTKFDSVFTMQSHVSLDALRHMGAADGANLTCSPDCYHSEVESRSFMIDV</sequence>
<dbReference type="SUPFAM" id="SSF55729">
    <property type="entry name" value="Acyl-CoA N-acyltransferases (Nat)"/>
    <property type="match status" value="1"/>
</dbReference>
<dbReference type="SUPFAM" id="SSF88723">
    <property type="entry name" value="PIN domain-like"/>
    <property type="match status" value="1"/>
</dbReference>
<evidence type="ECO:0000313" key="3">
    <source>
        <dbReference type="Proteomes" id="UP000325385"/>
    </source>
</evidence>
<dbReference type="InterPro" id="IPR016181">
    <property type="entry name" value="Acyl_CoA_acyltransferase"/>
</dbReference>
<dbReference type="CDD" id="cd04301">
    <property type="entry name" value="NAT_SF"/>
    <property type="match status" value="1"/>
</dbReference>
<dbReference type="PROSITE" id="PS51186">
    <property type="entry name" value="GNAT"/>
    <property type="match status" value="1"/>
</dbReference>
<name>A0A5P6ND60_9SPHN</name>
<dbReference type="AlphaFoldDB" id="A0A5P6ND60"/>
<dbReference type="EMBL" id="CP032228">
    <property type="protein sequence ID" value="QFI63912.1"/>
    <property type="molecule type" value="Genomic_DNA"/>
</dbReference>
<protein>
    <submittedName>
        <fullName evidence="2">GNAT family N-acetyltransferase</fullName>
    </submittedName>
</protein>
<dbReference type="Proteomes" id="UP000325385">
    <property type="component" value="Chromosome"/>
</dbReference>
<evidence type="ECO:0000259" key="1">
    <source>
        <dbReference type="PROSITE" id="PS51186"/>
    </source>
</evidence>
<reference evidence="3" key="1">
    <citation type="submission" date="2018-09" db="EMBL/GenBank/DDBJ databases">
        <title>Nocardia yunnanensis sp. nov., an actinomycete isolated from a soil sample.</title>
        <authorList>
            <person name="Zhang J."/>
        </authorList>
    </citation>
    <scope>NUCLEOTIDE SEQUENCE [LARGE SCALE GENOMIC DNA]</scope>
    <source>
        <strain evidence="3">21-3</strain>
    </source>
</reference>
<feature type="domain" description="N-acetyltransferase" evidence="1">
    <location>
        <begin position="11"/>
        <end position="161"/>
    </location>
</feature>
<accession>A0A5P6ND60</accession>
<dbReference type="GO" id="GO:0016747">
    <property type="term" value="F:acyltransferase activity, transferring groups other than amino-acyl groups"/>
    <property type="evidence" value="ECO:0007669"/>
    <property type="project" value="InterPro"/>
</dbReference>
<proteinExistence type="predicted"/>
<organism evidence="2 3">
    <name type="scientific">Qipengyuania flava</name>
    <dbReference type="NCBI Taxonomy" id="192812"/>
    <lineage>
        <taxon>Bacteria</taxon>
        <taxon>Pseudomonadati</taxon>
        <taxon>Pseudomonadota</taxon>
        <taxon>Alphaproteobacteria</taxon>
        <taxon>Sphingomonadales</taxon>
        <taxon>Erythrobacteraceae</taxon>
        <taxon>Qipengyuania</taxon>
    </lineage>
</organism>